<accession>A0AAE8GAY7</accession>
<protein>
    <submittedName>
        <fullName evidence="1">Uncharacterized protein</fullName>
    </submittedName>
</protein>
<evidence type="ECO:0000313" key="2">
    <source>
        <dbReference type="Proteomes" id="UP000294065"/>
    </source>
</evidence>
<dbReference type="Proteomes" id="UP000294065">
    <property type="component" value="Unassembled WGS sequence"/>
</dbReference>
<dbReference type="RefSeq" id="WP_130172555.1">
    <property type="nucleotide sequence ID" value="NZ_SGTH01000001.1"/>
</dbReference>
<comment type="caution">
    <text evidence="1">The sequence shown here is derived from an EMBL/GenBank/DDBJ whole genome shotgun (WGS) entry which is preliminary data.</text>
</comment>
<gene>
    <name evidence="1" type="ORF">EXD98_02655</name>
</gene>
<reference evidence="1 2" key="1">
    <citation type="submission" date="2019-02" db="EMBL/GenBank/DDBJ databases">
        <title>The Batch Genome Submission of Acinetobacter spp. strains.</title>
        <authorList>
            <person name="Qin J."/>
            <person name="Hu Y."/>
            <person name="Ye H."/>
            <person name="Wei L."/>
            <person name="Feng Y."/>
            <person name="Zong Z."/>
        </authorList>
    </citation>
    <scope>NUCLEOTIDE SEQUENCE [LARGE SCALE GENOMIC DNA]</scope>
    <source>
        <strain evidence="1 2">WCHAP100012</strain>
    </source>
</reference>
<sequence length="231" mass="25674">MTIDIEVILEGLKTNKSPRTKNSLDKLNALLEARFNMGEKDYSIATIGRVSMANNGIGTVSIRNKSGVHFRLLIEAWAEKANTKMKKPPVTQSRLLNVPTDIDLLKRLDDPALRAVFGQIIAEKNKLKAENRILKKNTEVIVDMRPKQIIESNSENQSVELLPALSKVFLSSEIEALRDASDEKNMLTKGLTCSPFGAVKDENGRVLFKAGFLSAIRKVLVEISTEQEQAI</sequence>
<organism evidence="1 2">
    <name type="scientific">Acinetobacter pittii</name>
    <name type="common">Acinetobacter genomosp. 3</name>
    <dbReference type="NCBI Taxonomy" id="48296"/>
    <lineage>
        <taxon>Bacteria</taxon>
        <taxon>Pseudomonadati</taxon>
        <taxon>Pseudomonadota</taxon>
        <taxon>Gammaproteobacteria</taxon>
        <taxon>Moraxellales</taxon>
        <taxon>Moraxellaceae</taxon>
        <taxon>Acinetobacter</taxon>
        <taxon>Acinetobacter calcoaceticus/baumannii complex</taxon>
    </lineage>
</organism>
<dbReference type="InterPro" id="IPR048061">
    <property type="entry name" value="GmtX-like"/>
</dbReference>
<dbReference type="NCBIfam" id="NF040692">
    <property type="entry name" value="recomb_assoc"/>
    <property type="match status" value="1"/>
</dbReference>
<proteinExistence type="predicted"/>
<dbReference type="EMBL" id="SGTH01000001">
    <property type="protein sequence ID" value="RZH32138.1"/>
    <property type="molecule type" value="Genomic_DNA"/>
</dbReference>
<dbReference type="AlphaFoldDB" id="A0AAE8GAY7"/>
<name>A0AAE8GAY7_ACIPI</name>
<evidence type="ECO:0000313" key="1">
    <source>
        <dbReference type="EMBL" id="RZH32138.1"/>
    </source>
</evidence>